<protein>
    <submittedName>
        <fullName evidence="1">Uncharacterized protein</fullName>
    </submittedName>
</protein>
<reference evidence="1 2" key="1">
    <citation type="submission" date="2019-10" db="EMBL/GenBank/DDBJ databases">
        <title>Assembly and Annotation for the nematode Trichostrongylus colubriformis.</title>
        <authorList>
            <person name="Martin J."/>
        </authorList>
    </citation>
    <scope>NUCLEOTIDE SEQUENCE [LARGE SCALE GENOMIC DNA]</scope>
    <source>
        <strain evidence="1">G859</strain>
        <tissue evidence="1">Whole worm</tissue>
    </source>
</reference>
<name>A0AAN8EZP5_TRICO</name>
<evidence type="ECO:0000313" key="1">
    <source>
        <dbReference type="EMBL" id="KAK5967730.1"/>
    </source>
</evidence>
<dbReference type="EMBL" id="WIXE01022182">
    <property type="protein sequence ID" value="KAK5967730.1"/>
    <property type="molecule type" value="Genomic_DNA"/>
</dbReference>
<gene>
    <name evidence="1" type="ORF">GCK32_006934</name>
</gene>
<proteinExistence type="predicted"/>
<organism evidence="1 2">
    <name type="scientific">Trichostrongylus colubriformis</name>
    <name type="common">Black scour worm</name>
    <dbReference type="NCBI Taxonomy" id="6319"/>
    <lineage>
        <taxon>Eukaryota</taxon>
        <taxon>Metazoa</taxon>
        <taxon>Ecdysozoa</taxon>
        <taxon>Nematoda</taxon>
        <taxon>Chromadorea</taxon>
        <taxon>Rhabditida</taxon>
        <taxon>Rhabditina</taxon>
        <taxon>Rhabditomorpha</taxon>
        <taxon>Strongyloidea</taxon>
        <taxon>Trichostrongylidae</taxon>
        <taxon>Trichostrongylus</taxon>
    </lineage>
</organism>
<dbReference type="AlphaFoldDB" id="A0AAN8EZP5"/>
<evidence type="ECO:0000313" key="2">
    <source>
        <dbReference type="Proteomes" id="UP001331761"/>
    </source>
</evidence>
<keyword evidence="2" id="KW-1185">Reference proteome</keyword>
<sequence length="70" mass="8063">MKQCDSFVRTTSDQESSWASTDMIVRSPIRACQGAKLKLPTEAEEKRKTQKIFYMLATVFQLSTFKRIIS</sequence>
<comment type="caution">
    <text evidence="1">The sequence shown here is derived from an EMBL/GenBank/DDBJ whole genome shotgun (WGS) entry which is preliminary data.</text>
</comment>
<accession>A0AAN8EZP5</accession>
<dbReference type="Proteomes" id="UP001331761">
    <property type="component" value="Unassembled WGS sequence"/>
</dbReference>